<reference evidence="1" key="2">
    <citation type="submission" date="2020-09" db="EMBL/GenBank/DDBJ databases">
        <authorList>
            <person name="Sun Q."/>
            <person name="Kim S."/>
        </authorList>
    </citation>
    <scope>NUCLEOTIDE SEQUENCE</scope>
    <source>
        <strain evidence="1">KCTC 32422</strain>
    </source>
</reference>
<dbReference type="CDD" id="cd06558">
    <property type="entry name" value="crotonase-like"/>
    <property type="match status" value="1"/>
</dbReference>
<organism evidence="1 2">
    <name type="scientific">Novosphingobium arvoryzae</name>
    <dbReference type="NCBI Taxonomy" id="1256514"/>
    <lineage>
        <taxon>Bacteria</taxon>
        <taxon>Pseudomonadati</taxon>
        <taxon>Pseudomonadota</taxon>
        <taxon>Alphaproteobacteria</taxon>
        <taxon>Sphingomonadales</taxon>
        <taxon>Sphingomonadaceae</taxon>
        <taxon>Novosphingobium</taxon>
    </lineage>
</organism>
<comment type="caution">
    <text evidence="1">The sequence shown here is derived from an EMBL/GenBank/DDBJ whole genome shotgun (WGS) entry which is preliminary data.</text>
</comment>
<dbReference type="Gene3D" id="6.20.390.30">
    <property type="match status" value="1"/>
</dbReference>
<dbReference type="GO" id="GO:0006635">
    <property type="term" value="P:fatty acid beta-oxidation"/>
    <property type="evidence" value="ECO:0007669"/>
    <property type="project" value="TreeGrafter"/>
</dbReference>
<gene>
    <name evidence="1" type="primary">rpfF</name>
    <name evidence="1" type="ORF">GCM10011617_14090</name>
</gene>
<proteinExistence type="predicted"/>
<dbReference type="SUPFAM" id="SSF52096">
    <property type="entry name" value="ClpP/crotonase"/>
    <property type="match status" value="1"/>
</dbReference>
<dbReference type="Gene3D" id="3.90.226.10">
    <property type="entry name" value="2-enoyl-CoA Hydratase, Chain A, domain 1"/>
    <property type="match status" value="1"/>
</dbReference>
<evidence type="ECO:0000313" key="1">
    <source>
        <dbReference type="EMBL" id="GGZ95247.1"/>
    </source>
</evidence>
<name>A0A918RDW8_9SPHN</name>
<dbReference type="Proteomes" id="UP000634139">
    <property type="component" value="Unassembled WGS sequence"/>
</dbReference>
<keyword evidence="2" id="KW-1185">Reference proteome</keyword>
<dbReference type="InterPro" id="IPR001753">
    <property type="entry name" value="Enoyl-CoA_hydra/iso"/>
</dbReference>
<dbReference type="AlphaFoldDB" id="A0A918RDW8"/>
<protein>
    <submittedName>
        <fullName evidence="1">Enoyl-CoA hydratase</fullName>
    </submittedName>
</protein>
<dbReference type="NCBIfam" id="NF006452">
    <property type="entry name" value="PRK08788.1"/>
    <property type="match status" value="1"/>
</dbReference>
<dbReference type="PANTHER" id="PTHR11941">
    <property type="entry name" value="ENOYL-COA HYDRATASE-RELATED"/>
    <property type="match status" value="1"/>
</dbReference>
<accession>A0A918RDW8</accession>
<dbReference type="Pfam" id="PF00378">
    <property type="entry name" value="ECH_1"/>
    <property type="match status" value="1"/>
</dbReference>
<dbReference type="GO" id="GO:0003824">
    <property type="term" value="F:catalytic activity"/>
    <property type="evidence" value="ECO:0007669"/>
    <property type="project" value="UniProtKB-ARBA"/>
</dbReference>
<dbReference type="EMBL" id="BMZD01000003">
    <property type="protein sequence ID" value="GGZ95247.1"/>
    <property type="molecule type" value="Genomic_DNA"/>
</dbReference>
<evidence type="ECO:0000313" key="2">
    <source>
        <dbReference type="Proteomes" id="UP000634139"/>
    </source>
</evidence>
<sequence>MLGLDELDVLYDASAEALWTFMRPAVRPSFTPTMLGDFAAWQRLIASHFGPTGVPLKYLVLGSRAPGVFCFGGDLELFQGLIRSGNREGLAAYGYRCVEILYRNITALDLPILTIGLVQGQALGGGFEALLSFDHIIAERGSTFGLPEVMFGLFPGMGAHAILSRKLGAAMADRVILSNETYSAEQMYDLGIVHQLAEPGEGMAAVRDFMAKSSRRHAGLIGARRASRRANPITLEELRDIVDHWADAALQLREQDLKLMQRLASAQARLPRAASAA</sequence>
<dbReference type="PANTHER" id="PTHR11941:SF54">
    <property type="entry name" value="ENOYL-COA HYDRATASE, MITOCHONDRIAL"/>
    <property type="match status" value="1"/>
</dbReference>
<dbReference type="InterPro" id="IPR029045">
    <property type="entry name" value="ClpP/crotonase-like_dom_sf"/>
</dbReference>
<reference evidence="1" key="1">
    <citation type="journal article" date="2014" name="Int. J. Syst. Evol. Microbiol.">
        <title>Complete genome sequence of Corynebacterium casei LMG S-19264T (=DSM 44701T), isolated from a smear-ripened cheese.</title>
        <authorList>
            <consortium name="US DOE Joint Genome Institute (JGI-PGF)"/>
            <person name="Walter F."/>
            <person name="Albersmeier A."/>
            <person name="Kalinowski J."/>
            <person name="Ruckert C."/>
        </authorList>
    </citation>
    <scope>NUCLEOTIDE SEQUENCE</scope>
    <source>
        <strain evidence="1">KCTC 32422</strain>
    </source>
</reference>